<comment type="caution">
    <text evidence="1">The sequence shown here is derived from an EMBL/GenBank/DDBJ whole genome shotgun (WGS) entry which is preliminary data.</text>
</comment>
<proteinExistence type="predicted"/>
<dbReference type="Proteomes" id="UP000256862">
    <property type="component" value="Unassembled WGS sequence"/>
</dbReference>
<name>A0A375FN06_9BURK</name>
<protein>
    <submittedName>
        <fullName evidence="1">Uncharacterized protein</fullName>
    </submittedName>
</protein>
<dbReference type="EMBL" id="OGUS01000055">
    <property type="protein sequence ID" value="SPC06105.1"/>
    <property type="molecule type" value="Genomic_DNA"/>
</dbReference>
<evidence type="ECO:0000313" key="1">
    <source>
        <dbReference type="EMBL" id="SPC06105.1"/>
    </source>
</evidence>
<accession>A0A375FN06</accession>
<gene>
    <name evidence="1" type="ORF">CO2235_U500004</name>
</gene>
<sequence>MLACRLLCPALTAPARCPGHDARLRNAPKLEYVAARQRIRTKILLESRAWRTFVSLLLTFC</sequence>
<organism evidence="1 2">
    <name type="scientific">Cupriavidus oxalaticus</name>
    <dbReference type="NCBI Taxonomy" id="96344"/>
    <lineage>
        <taxon>Bacteria</taxon>
        <taxon>Pseudomonadati</taxon>
        <taxon>Pseudomonadota</taxon>
        <taxon>Betaproteobacteria</taxon>
        <taxon>Burkholderiales</taxon>
        <taxon>Burkholderiaceae</taxon>
        <taxon>Cupriavidus</taxon>
    </lineage>
</organism>
<evidence type="ECO:0000313" key="2">
    <source>
        <dbReference type="Proteomes" id="UP000256862"/>
    </source>
</evidence>
<reference evidence="2" key="1">
    <citation type="submission" date="2018-01" db="EMBL/GenBank/DDBJ databases">
        <authorList>
            <person name="Gaut B.S."/>
            <person name="Morton B.R."/>
            <person name="Clegg M.T."/>
            <person name="Duvall M.R."/>
        </authorList>
    </citation>
    <scope>NUCLEOTIDE SEQUENCE [LARGE SCALE GENOMIC DNA]</scope>
</reference>
<dbReference type="AlphaFoldDB" id="A0A375FN06"/>